<reference evidence="4 5" key="1">
    <citation type="submission" date="2015-01" db="EMBL/GenBank/DDBJ databases">
        <title>Draft genome sequence of Leucobacter komagatae strain VKM ST2845.</title>
        <authorList>
            <person name="Karlyshev A.V."/>
            <person name="Kudryashova E.B."/>
        </authorList>
    </citation>
    <scope>NUCLEOTIDE SEQUENCE [LARGE SCALE GENOMIC DNA]</scope>
    <source>
        <strain evidence="4 5">VKM ST2845</strain>
    </source>
</reference>
<dbReference type="EMBL" id="JXSQ01000010">
    <property type="protein sequence ID" value="KIP52526.1"/>
    <property type="molecule type" value="Genomic_DNA"/>
</dbReference>
<name>A0A0D0HY91_9MICO</name>
<protein>
    <recommendedName>
        <fullName evidence="3">Htaa domain-containing protein</fullName>
    </recommendedName>
</protein>
<evidence type="ECO:0000256" key="2">
    <source>
        <dbReference type="SAM" id="Phobius"/>
    </source>
</evidence>
<sequence length="651" mass="67197">MSTTIENIVLRAAADVPDTGKDDQGVYVGIIEKDRVKEYGSSADAGAKEDFAYKTFIKDGKVTRNLEVPADKLDRSKEYVAVSWLAHGLLNDSRYLGQADIAVTPAQWDAVFGGVEVKPGNGDLQWGIFGRFVNYIENFAGGKVQVLGAASRSGNMFVFPQVKGGDWNAQSQTGTVPYAGGVSFEAHQGALQLSILDPKIKITGPKAAVMTATVNGKVQPLVDIDLSRATKSTGKNGEVTWKKATATLRAESVVAFQNYPAGEKFDDVSFTVGAGKDGGTTTPVPPTKPVVKPKPQPNQKPIGTSNSQQAGSLSWGISAGFKDYVTGRIAKGAISTNGVGSSGGAYTFPQADGGSWDAKAQTGSVQFSGVVTFTGHKGLLTESFANPVVNVTSATSGTITAGGRTFGLNLGAASKTVGANGEVTWSGVPVNGVISGGGSSGSGAAGGGSFGVDPLSFTVGAPSRVQYGSTTKTEQKAARVAAPTPPATTGIRVITPADKIVPGGEIEFAAPGFEVDERDILVVLYSDPIVLDDKAGANSFGEVRWIGTLPDDIEPGEHTITLQGSTDAGAIIKVVEKAKKKAKPVIEQDAVEASAQPQQTAAVVADLTNGPVWMWWVGAGALIALAGAMGAMVVNQRRNSANATVDTGTSR</sequence>
<evidence type="ECO:0000256" key="1">
    <source>
        <dbReference type="SAM" id="MobiDB-lite"/>
    </source>
</evidence>
<keyword evidence="2" id="KW-1133">Transmembrane helix</keyword>
<dbReference type="Proteomes" id="UP000032120">
    <property type="component" value="Unassembled WGS sequence"/>
</dbReference>
<dbReference type="InterPro" id="IPR007331">
    <property type="entry name" value="Htaa"/>
</dbReference>
<feature type="region of interest" description="Disordered" evidence="1">
    <location>
        <begin position="276"/>
        <end position="311"/>
    </location>
</feature>
<evidence type="ECO:0000259" key="3">
    <source>
        <dbReference type="Pfam" id="PF04213"/>
    </source>
</evidence>
<comment type="caution">
    <text evidence="4">The sequence shown here is derived from an EMBL/GenBank/DDBJ whole genome shotgun (WGS) entry which is preliminary data.</text>
</comment>
<dbReference type="Pfam" id="PF04213">
    <property type="entry name" value="HtaA"/>
    <property type="match status" value="2"/>
</dbReference>
<feature type="domain" description="Htaa" evidence="3">
    <location>
        <begin position="122"/>
        <end position="271"/>
    </location>
</feature>
<organism evidence="4 5">
    <name type="scientific">Leucobacter komagatae</name>
    <dbReference type="NCBI Taxonomy" id="55969"/>
    <lineage>
        <taxon>Bacteria</taxon>
        <taxon>Bacillati</taxon>
        <taxon>Actinomycetota</taxon>
        <taxon>Actinomycetes</taxon>
        <taxon>Micrococcales</taxon>
        <taxon>Microbacteriaceae</taxon>
        <taxon>Leucobacter</taxon>
    </lineage>
</organism>
<evidence type="ECO:0000313" key="4">
    <source>
        <dbReference type="EMBL" id="KIP52526.1"/>
    </source>
</evidence>
<feature type="compositionally biased region" description="Polar residues" evidence="1">
    <location>
        <begin position="302"/>
        <end position="311"/>
    </location>
</feature>
<feature type="transmembrane region" description="Helical" evidence="2">
    <location>
        <begin position="613"/>
        <end position="634"/>
    </location>
</feature>
<dbReference type="AlphaFoldDB" id="A0A0D0HY91"/>
<evidence type="ECO:0000313" key="5">
    <source>
        <dbReference type="Proteomes" id="UP000032120"/>
    </source>
</evidence>
<keyword evidence="2" id="KW-0812">Transmembrane</keyword>
<proteinExistence type="predicted"/>
<keyword evidence="2" id="KW-0472">Membrane</keyword>
<feature type="compositionally biased region" description="Pro residues" evidence="1">
    <location>
        <begin position="283"/>
        <end position="298"/>
    </location>
</feature>
<accession>A0A0D0HY91</accession>
<feature type="domain" description="Htaa" evidence="3">
    <location>
        <begin position="311"/>
        <end position="401"/>
    </location>
</feature>
<gene>
    <name evidence="4" type="ORF">SD72_09120</name>
</gene>
<keyword evidence="5" id="KW-1185">Reference proteome</keyword>